<dbReference type="EMBL" id="JH717845">
    <property type="protein sequence ID" value="EWY87381.1"/>
    <property type="molecule type" value="Genomic_DNA"/>
</dbReference>
<dbReference type="HOGENOM" id="CLU_201335_0_0_1"/>
<evidence type="ECO:0000313" key="1">
    <source>
        <dbReference type="EMBL" id="EWY87381.1"/>
    </source>
</evidence>
<evidence type="ECO:0000313" key="2">
    <source>
        <dbReference type="Proteomes" id="UP000030753"/>
    </source>
</evidence>
<protein>
    <submittedName>
        <fullName evidence="1">Uncharacterized protein</fullName>
    </submittedName>
</protein>
<accession>W9I4G4</accession>
<dbReference type="AlphaFoldDB" id="W9I4G4"/>
<organism evidence="1 2">
    <name type="scientific">Fusarium oxysporum NRRL 32931</name>
    <dbReference type="NCBI Taxonomy" id="660029"/>
    <lineage>
        <taxon>Eukaryota</taxon>
        <taxon>Fungi</taxon>
        <taxon>Dikarya</taxon>
        <taxon>Ascomycota</taxon>
        <taxon>Pezizomycotina</taxon>
        <taxon>Sordariomycetes</taxon>
        <taxon>Hypocreomycetidae</taxon>
        <taxon>Hypocreales</taxon>
        <taxon>Nectriaceae</taxon>
        <taxon>Fusarium</taxon>
        <taxon>Fusarium oxysporum species complex</taxon>
    </lineage>
</organism>
<gene>
    <name evidence="1" type="ORF">FOYG_11586</name>
</gene>
<name>W9I4G4_FUSOX</name>
<dbReference type="Proteomes" id="UP000030753">
    <property type="component" value="Unassembled WGS sequence"/>
</dbReference>
<proteinExistence type="predicted"/>
<sequence>MGHNLKSGKMVVSKLVHDPVMLEISLDTVVPTSPRATTDEWKLVAQLVASGWVTHGGVCEEHTEEHLDQWERL</sequence>
<reference evidence="1 2" key="1">
    <citation type="submission" date="2011-06" db="EMBL/GenBank/DDBJ databases">
        <title>The Genome Sequence of Fusarium oxysporum FOSC 3-a.</title>
        <authorList>
            <consortium name="The Broad Institute Genome Sequencing Platform"/>
            <person name="Ma L.-J."/>
            <person name="Gale L.R."/>
            <person name="Schwartz D.C."/>
            <person name="Zhou S."/>
            <person name="Corby-Kistler H."/>
            <person name="Young S.K."/>
            <person name="Zeng Q."/>
            <person name="Gargeya S."/>
            <person name="Fitzgerald M."/>
            <person name="Haas B."/>
            <person name="Abouelleil A."/>
            <person name="Alvarado L."/>
            <person name="Arachchi H.M."/>
            <person name="Berlin A."/>
            <person name="Brown A."/>
            <person name="Chapman S.B."/>
            <person name="Chen Z."/>
            <person name="Dunbar C."/>
            <person name="Freedman E."/>
            <person name="Gearin G."/>
            <person name="Gellesch M."/>
            <person name="Goldberg J."/>
            <person name="Griggs A."/>
            <person name="Gujja S."/>
            <person name="Heiman D."/>
            <person name="Howarth C."/>
            <person name="Larson L."/>
            <person name="Lui A."/>
            <person name="MacDonald P.J.P."/>
            <person name="Mehta T."/>
            <person name="Montmayeur A."/>
            <person name="Murphy C."/>
            <person name="Neiman D."/>
            <person name="Pearson M."/>
            <person name="Priest M."/>
            <person name="Roberts A."/>
            <person name="Saif S."/>
            <person name="Shea T."/>
            <person name="Shenoy N."/>
            <person name="Sisk P."/>
            <person name="Stolte C."/>
            <person name="Sykes S."/>
            <person name="Wortman J."/>
            <person name="Nusbaum C."/>
            <person name="Birren B."/>
        </authorList>
    </citation>
    <scope>NUCLEOTIDE SEQUENCE [LARGE SCALE GENOMIC DNA]</scope>
    <source>
        <strain evidence="2">FOSC 3-a</strain>
    </source>
</reference>